<keyword evidence="1 3" id="KW-0853">WD repeat</keyword>
<dbReference type="GO" id="GO:0000724">
    <property type="term" value="P:double-strand break repair via homologous recombination"/>
    <property type="evidence" value="ECO:0007669"/>
    <property type="project" value="TreeGrafter"/>
</dbReference>
<evidence type="ECO:0000256" key="2">
    <source>
        <dbReference type="ARBA" id="ARBA00022737"/>
    </source>
</evidence>
<dbReference type="PROSITE" id="PS50082">
    <property type="entry name" value="WD_REPEATS_2"/>
    <property type="match status" value="2"/>
</dbReference>
<organism evidence="4 5">
    <name type="scientific">Candida parapsilosis</name>
    <name type="common">Yeast</name>
    <dbReference type="NCBI Taxonomy" id="5480"/>
    <lineage>
        <taxon>Eukaryota</taxon>
        <taxon>Fungi</taxon>
        <taxon>Dikarya</taxon>
        <taxon>Ascomycota</taxon>
        <taxon>Saccharomycotina</taxon>
        <taxon>Pichiomycetes</taxon>
        <taxon>Debaryomycetaceae</taxon>
        <taxon>Candida/Lodderomyces clade</taxon>
        <taxon>Candida</taxon>
    </lineage>
</organism>
<dbReference type="SMART" id="SM00320">
    <property type="entry name" value="WD40"/>
    <property type="match status" value="5"/>
</dbReference>
<evidence type="ECO:0000256" key="3">
    <source>
        <dbReference type="PROSITE-ProRule" id="PRU00221"/>
    </source>
</evidence>
<keyword evidence="2" id="KW-0677">Repeat</keyword>
<evidence type="ECO:0000313" key="4">
    <source>
        <dbReference type="EMBL" id="KAF6058547.1"/>
    </source>
</evidence>
<gene>
    <name evidence="4" type="ORF">FOB60_000129</name>
</gene>
<dbReference type="InterPro" id="IPR021772">
    <property type="entry name" value="WDR48/Bun107"/>
</dbReference>
<dbReference type="SUPFAM" id="SSF50978">
    <property type="entry name" value="WD40 repeat-like"/>
    <property type="match status" value="1"/>
</dbReference>
<dbReference type="InterPro" id="IPR001680">
    <property type="entry name" value="WD40_rpt"/>
</dbReference>
<evidence type="ECO:0008006" key="6">
    <source>
        <dbReference type="Google" id="ProtNLM"/>
    </source>
</evidence>
<evidence type="ECO:0000256" key="1">
    <source>
        <dbReference type="ARBA" id="ARBA00022574"/>
    </source>
</evidence>
<dbReference type="PROSITE" id="PS50294">
    <property type="entry name" value="WD_REPEATS_REGION"/>
    <property type="match status" value="2"/>
</dbReference>
<protein>
    <recommendedName>
        <fullName evidence="6">WD repeat-containing protein 48</fullName>
    </recommendedName>
</protein>
<feature type="repeat" description="WD" evidence="3">
    <location>
        <begin position="214"/>
        <end position="253"/>
    </location>
</feature>
<dbReference type="PANTHER" id="PTHR19862:SF14">
    <property type="entry name" value="WD REPEAT-CONTAINING PROTEIN 48"/>
    <property type="match status" value="1"/>
</dbReference>
<dbReference type="Pfam" id="PF00400">
    <property type="entry name" value="WD40"/>
    <property type="match status" value="2"/>
</dbReference>
<dbReference type="PROSITE" id="PS00678">
    <property type="entry name" value="WD_REPEATS_1"/>
    <property type="match status" value="1"/>
</dbReference>
<dbReference type="Proteomes" id="UP000590412">
    <property type="component" value="Unassembled WGS sequence"/>
</dbReference>
<dbReference type="Gene3D" id="2.130.10.10">
    <property type="entry name" value="YVTN repeat-like/Quinoprotein amine dehydrogenase"/>
    <property type="match status" value="1"/>
</dbReference>
<sequence>MKGLAYNIPTPASSSHILPINKVVYSSTQRELFTAGRDGSVKVWEEERCLKTRPIRNQSVFTTNNPQEEALKLETSISGSPVPFQRNGGGLKIKESYNIHNDWVNDIQMVGDLLVSCSSDLGIKIISPNGAVANLQNDHRDYIKRICYDNNELISGSLDKNIIIHDLEKLTARAKIMETQGIYALSACEYLIAAGGQNVVNLYDSRSQMKIRSLIGHQSTIRGLIQDANYLITASSDTTIKMWDLRTFKVYKNFDIHDYPVWALEGDSNCFYSGDRGGNIVKTDLSNMFANKNESDFNSNFNFNFTTNECASIDEKLGVSTIVAKNDSPILSICHNEDSIFISDYDSLTRYVNPDTSTLAQYQFLKTCLDYSPSDEMDEAQPNDDLNSMFHDLVSHLSVDSDNELQSNYSVEQAEPAESYISMFLNVNGGPSIEFVNAYQSDLTVADECVDTTPIEILLNPTDQITPIPFNLKPISRYEIVPFSVVSKRILNNKRQIMALYLNGDIRMWDILICKELKKFPSRQEKLLTGKELEFRIKEMDDLVQKYQSSDTLNNWCEVEIKAGKLLVTVKETSVMNVEIYYDDMVKDYPYLAIDHPETIRRMGNHKTIVGDDDRFHLGLILLNSIFHGYAMVEWVFDELLREELGKQEARSTPVGPLNEFISISEESLAKSLPQYNDSIMSLLQTNKKLYLEKPKESVLRVNHVNPCLGIEGGDDELRYFPVINANHFPSDMKVTLFEYSPELGNYRDLSYFKISDIDNLPDFPQQDLINELRCLLPRWIGQPILYNRFNVKESPKITFRLLEVDYFKLPPSIKIGGKSQRKIKSLPALESSIKLTSHNMLRVSKILQFLTDKFESSTKEMKDKKLKPTDWLVLECKGQELSNSMTLQTIKTRVWKSSTDIELRYRRRLDT</sequence>
<dbReference type="Pfam" id="PF11816">
    <property type="entry name" value="DUF3337"/>
    <property type="match status" value="1"/>
</dbReference>
<feature type="repeat" description="WD" evidence="3">
    <location>
        <begin position="13"/>
        <end position="45"/>
    </location>
</feature>
<name>A0A8X7TCN2_CANPA</name>
<dbReference type="InterPro" id="IPR019775">
    <property type="entry name" value="WD40_repeat_CS"/>
</dbReference>
<accession>A0A8X7TCN2</accession>
<comment type="caution">
    <text evidence="4">The sequence shown here is derived from an EMBL/GenBank/DDBJ whole genome shotgun (WGS) entry which is preliminary data.</text>
</comment>
<dbReference type="GO" id="GO:0043130">
    <property type="term" value="F:ubiquitin binding"/>
    <property type="evidence" value="ECO:0007669"/>
    <property type="project" value="TreeGrafter"/>
</dbReference>
<dbReference type="InterPro" id="IPR015943">
    <property type="entry name" value="WD40/YVTN_repeat-like_dom_sf"/>
</dbReference>
<dbReference type="PANTHER" id="PTHR19862">
    <property type="entry name" value="WD REPEAT-CONTAINING PROTEIN 48"/>
    <property type="match status" value="1"/>
</dbReference>
<dbReference type="InterPro" id="IPR051246">
    <property type="entry name" value="WDR48"/>
</dbReference>
<reference evidence="4" key="1">
    <citation type="submission" date="2020-03" db="EMBL/GenBank/DDBJ databases">
        <title>FDA dAtabase for Regulatory Grade micrObial Sequences (FDA-ARGOS): Supporting development and validation of Infectious Disease Dx tests.</title>
        <authorList>
            <person name="Campos J."/>
            <person name="Goldberg B."/>
            <person name="Tallon L."/>
            <person name="Sadzewicz L."/>
            <person name="Vavikolanu K."/>
            <person name="Mehta A."/>
            <person name="Aluvathingal J."/>
            <person name="Nadendla S."/>
            <person name="Nandy P."/>
            <person name="Geyer C."/>
            <person name="Yan Y."/>
            <person name="Sichtig H."/>
        </authorList>
    </citation>
    <scope>NUCLEOTIDE SEQUENCE [LARGE SCALE GENOMIC DNA]</scope>
    <source>
        <strain evidence="4">FDAARGOS_652</strain>
    </source>
</reference>
<dbReference type="EMBL" id="JABWAB010000001">
    <property type="protein sequence ID" value="KAF6058547.1"/>
    <property type="molecule type" value="Genomic_DNA"/>
</dbReference>
<dbReference type="InterPro" id="IPR036322">
    <property type="entry name" value="WD40_repeat_dom_sf"/>
</dbReference>
<proteinExistence type="predicted"/>
<dbReference type="AlphaFoldDB" id="A0A8X7TCN2"/>
<evidence type="ECO:0000313" key="5">
    <source>
        <dbReference type="Proteomes" id="UP000590412"/>
    </source>
</evidence>